<evidence type="ECO:0000259" key="3">
    <source>
        <dbReference type="PROSITE" id="PS51186"/>
    </source>
</evidence>
<name>A0A2S3UPG4_9HYPH</name>
<reference evidence="4 5" key="1">
    <citation type="submission" date="2018-01" db="EMBL/GenBank/DDBJ databases">
        <title>Genomic Encyclopedia of Archaeal and Bacterial Type Strains, Phase II (KMG-II): from individual species to whole genera.</title>
        <authorList>
            <person name="Goeker M."/>
        </authorList>
    </citation>
    <scope>NUCLEOTIDE SEQUENCE [LARGE SCALE GENOMIC DNA]</scope>
    <source>
        <strain evidence="4 5">DSM 17023</strain>
    </source>
</reference>
<dbReference type="Pfam" id="PF00583">
    <property type="entry name" value="Acetyltransf_1"/>
    <property type="match status" value="1"/>
</dbReference>
<keyword evidence="4" id="KW-0687">Ribonucleoprotein</keyword>
<dbReference type="PANTHER" id="PTHR43800">
    <property type="entry name" value="PEPTIDYL-LYSINE N-ACETYLTRANSFERASE YJAB"/>
    <property type="match status" value="1"/>
</dbReference>
<accession>A0A2S3UPG4</accession>
<feature type="domain" description="N-acetyltransferase" evidence="3">
    <location>
        <begin position="23"/>
        <end position="183"/>
    </location>
</feature>
<gene>
    <name evidence="4" type="ORF">CLV41_10840</name>
</gene>
<dbReference type="OrthoDB" id="7585366at2"/>
<dbReference type="Gene3D" id="3.40.630.30">
    <property type="match status" value="1"/>
</dbReference>
<evidence type="ECO:0000313" key="5">
    <source>
        <dbReference type="Proteomes" id="UP000236959"/>
    </source>
</evidence>
<dbReference type="AlphaFoldDB" id="A0A2S3UPG4"/>
<dbReference type="GO" id="GO:0005840">
    <property type="term" value="C:ribosome"/>
    <property type="evidence" value="ECO:0007669"/>
    <property type="project" value="UniProtKB-KW"/>
</dbReference>
<keyword evidence="2" id="KW-0012">Acyltransferase</keyword>
<organism evidence="4 5">
    <name type="scientific">Roseibium marinum</name>
    <dbReference type="NCBI Taxonomy" id="281252"/>
    <lineage>
        <taxon>Bacteria</taxon>
        <taxon>Pseudomonadati</taxon>
        <taxon>Pseudomonadota</taxon>
        <taxon>Alphaproteobacteria</taxon>
        <taxon>Hyphomicrobiales</taxon>
        <taxon>Stappiaceae</taxon>
        <taxon>Roseibium</taxon>
    </lineage>
</organism>
<dbReference type="PANTHER" id="PTHR43800:SF1">
    <property type="entry name" value="PEPTIDYL-LYSINE N-ACETYLTRANSFERASE YJAB"/>
    <property type="match status" value="1"/>
</dbReference>
<keyword evidence="4" id="KW-0689">Ribosomal protein</keyword>
<evidence type="ECO:0000256" key="2">
    <source>
        <dbReference type="ARBA" id="ARBA00023315"/>
    </source>
</evidence>
<dbReference type="RefSeq" id="WP_103223681.1">
    <property type="nucleotide sequence ID" value="NZ_PPCN01000008.1"/>
</dbReference>
<dbReference type="InterPro" id="IPR016181">
    <property type="entry name" value="Acyl_CoA_acyltransferase"/>
</dbReference>
<comment type="caution">
    <text evidence="4">The sequence shown here is derived from an EMBL/GenBank/DDBJ whole genome shotgun (WGS) entry which is preliminary data.</text>
</comment>
<dbReference type="InterPro" id="IPR000182">
    <property type="entry name" value="GNAT_dom"/>
</dbReference>
<sequence length="183" mass="21021">MNLRRQTGALPLPPRRHAGEHRIAYRSMREDDLPFLAALYRSTRETELARTSWPEPEKQAFIAMQFEAQHRHYQTHYPAALWLIVEQEGTAVGRLYLERWTSEHRIIDVALIPEARGRGIGGAILRDLMEEAANAGKAVSIHVEKENPAMSLYSRLGFVKREDKGVYDLLDWRSDRKVPTGCT</sequence>
<keyword evidence="5" id="KW-1185">Reference proteome</keyword>
<dbReference type="Proteomes" id="UP000236959">
    <property type="component" value="Unassembled WGS sequence"/>
</dbReference>
<evidence type="ECO:0000313" key="4">
    <source>
        <dbReference type="EMBL" id="POF29617.1"/>
    </source>
</evidence>
<dbReference type="EMBL" id="PPCN01000008">
    <property type="protein sequence ID" value="POF29617.1"/>
    <property type="molecule type" value="Genomic_DNA"/>
</dbReference>
<dbReference type="GO" id="GO:0016747">
    <property type="term" value="F:acyltransferase activity, transferring groups other than amino-acyl groups"/>
    <property type="evidence" value="ECO:0007669"/>
    <property type="project" value="InterPro"/>
</dbReference>
<dbReference type="CDD" id="cd04301">
    <property type="entry name" value="NAT_SF"/>
    <property type="match status" value="1"/>
</dbReference>
<proteinExistence type="predicted"/>
<evidence type="ECO:0000256" key="1">
    <source>
        <dbReference type="ARBA" id="ARBA00022679"/>
    </source>
</evidence>
<keyword evidence="1" id="KW-0808">Transferase</keyword>
<dbReference type="PROSITE" id="PS51186">
    <property type="entry name" value="GNAT"/>
    <property type="match status" value="1"/>
</dbReference>
<protein>
    <submittedName>
        <fullName evidence="4">Ribosomal protein S18 acetylase RimI-like enzyme</fullName>
    </submittedName>
</protein>
<dbReference type="SUPFAM" id="SSF55729">
    <property type="entry name" value="Acyl-CoA N-acyltransferases (Nat)"/>
    <property type="match status" value="1"/>
</dbReference>